<keyword evidence="4" id="KW-1185">Reference proteome</keyword>
<comment type="caution">
    <text evidence="3">The sequence shown here is derived from an EMBL/GenBank/DDBJ whole genome shotgun (WGS) entry which is preliminary data.</text>
</comment>
<accession>A0A8X8A0Q7</accession>
<keyword evidence="1" id="KW-0175">Coiled coil</keyword>
<evidence type="ECO:0000313" key="4">
    <source>
        <dbReference type="Proteomes" id="UP000886885"/>
    </source>
</evidence>
<sequence length="499" mass="54702">MAFGSQLAVDFEGGENVNTRIIREKVSSLKSTFMSRHFTEVEEFLVSMVENLELEIKSLKKEKELIEERAQIQRLEKLKVEGELRDCTRECLQLKKERDGFNETVKSISEVERIMRELKEENSDLKGEKLKAETETDFYKRKFEDLEMKLLLLKKDVILKPGEPISNVGVPGEVVGAKGVVDENVKRDENAVNLKTKMFATDCNDNVVIEAKGVPSCYKPMGIVDLGARGLRCDGGSGEGLGKNGLIENEKGGEGSGNLKEKMGFVDSHGNTVLGANGGSSSNLLENGDGIVGGASGALIGRNQFNACGGKPPLKEIIELVDSDDDSSSCAISSRNELAMEGCQYEADLDQGVVENETKLLKRKRASSSTSKDSHGSGNEQKATKHKGLIEGPDSLPVNHPLATTMFSESNEGRNVSTPSRQGQTILRQLEEKMTAECFSRIQRNELVLDRLLLDSDSEDSSSSSDSEDLDFSFDFSAMTKLLASKEKQELNGSRHVES</sequence>
<dbReference type="Proteomes" id="UP000886885">
    <property type="component" value="Chromosome 6A"/>
</dbReference>
<gene>
    <name evidence="3" type="ORF">POTOM_023876</name>
</gene>
<evidence type="ECO:0000256" key="2">
    <source>
        <dbReference type="SAM" id="MobiDB-lite"/>
    </source>
</evidence>
<organism evidence="3 4">
    <name type="scientific">Populus tomentosa</name>
    <name type="common">Chinese white poplar</name>
    <dbReference type="NCBI Taxonomy" id="118781"/>
    <lineage>
        <taxon>Eukaryota</taxon>
        <taxon>Viridiplantae</taxon>
        <taxon>Streptophyta</taxon>
        <taxon>Embryophyta</taxon>
        <taxon>Tracheophyta</taxon>
        <taxon>Spermatophyta</taxon>
        <taxon>Magnoliopsida</taxon>
        <taxon>eudicotyledons</taxon>
        <taxon>Gunneridae</taxon>
        <taxon>Pentapetalae</taxon>
        <taxon>rosids</taxon>
        <taxon>fabids</taxon>
        <taxon>Malpighiales</taxon>
        <taxon>Salicaceae</taxon>
        <taxon>Saliceae</taxon>
        <taxon>Populus</taxon>
    </lineage>
</organism>
<dbReference type="PANTHER" id="PTHR34380:SF8">
    <property type="entry name" value="DNA DOUBLE-STRAND BREAK REPAIR RAD50 ATPASE"/>
    <property type="match status" value="1"/>
</dbReference>
<dbReference type="AlphaFoldDB" id="A0A8X8A0Q7"/>
<dbReference type="PANTHER" id="PTHR34380">
    <property type="entry name" value="BNAA03G12380D PROTEIN"/>
    <property type="match status" value="1"/>
</dbReference>
<dbReference type="EMBL" id="JAAWWB010000011">
    <property type="protein sequence ID" value="KAG6772465.1"/>
    <property type="molecule type" value="Genomic_DNA"/>
</dbReference>
<feature type="coiled-coil region" evidence="1">
    <location>
        <begin position="42"/>
        <end position="135"/>
    </location>
</feature>
<name>A0A8X8A0Q7_POPTO</name>
<feature type="region of interest" description="Disordered" evidence="2">
    <location>
        <begin position="361"/>
        <end position="399"/>
    </location>
</feature>
<evidence type="ECO:0000256" key="1">
    <source>
        <dbReference type="SAM" id="Coils"/>
    </source>
</evidence>
<proteinExistence type="predicted"/>
<reference evidence="3" key="1">
    <citation type="journal article" date="2020" name="bioRxiv">
        <title>Hybrid origin of Populus tomentosa Carr. identified through genome sequencing and phylogenomic analysis.</title>
        <authorList>
            <person name="An X."/>
            <person name="Gao K."/>
            <person name="Chen Z."/>
            <person name="Li J."/>
            <person name="Yang X."/>
            <person name="Yang X."/>
            <person name="Zhou J."/>
            <person name="Guo T."/>
            <person name="Zhao T."/>
            <person name="Huang S."/>
            <person name="Miao D."/>
            <person name="Khan W.U."/>
            <person name="Rao P."/>
            <person name="Ye M."/>
            <person name="Lei B."/>
            <person name="Liao W."/>
            <person name="Wang J."/>
            <person name="Ji L."/>
            <person name="Li Y."/>
            <person name="Guo B."/>
            <person name="Mustafa N.S."/>
            <person name="Li S."/>
            <person name="Yun Q."/>
            <person name="Keller S.R."/>
            <person name="Mao J."/>
            <person name="Zhang R."/>
            <person name="Strauss S.H."/>
        </authorList>
    </citation>
    <scope>NUCLEOTIDE SEQUENCE</scope>
    <source>
        <strain evidence="3">GM15</strain>
        <tissue evidence="3">Leaf</tissue>
    </source>
</reference>
<protein>
    <submittedName>
        <fullName evidence="3">Uncharacterized protein</fullName>
    </submittedName>
</protein>
<dbReference type="OrthoDB" id="845760at2759"/>
<evidence type="ECO:0000313" key="3">
    <source>
        <dbReference type="EMBL" id="KAG6772465.1"/>
    </source>
</evidence>